<dbReference type="PANTHER" id="PTHR45453:SF2">
    <property type="entry name" value="HISTIDINE KINASE"/>
    <property type="match status" value="1"/>
</dbReference>
<evidence type="ECO:0000256" key="5">
    <source>
        <dbReference type="ARBA" id="ARBA00022679"/>
    </source>
</evidence>
<comment type="caution">
    <text evidence="13">The sequence shown here is derived from an EMBL/GenBank/DDBJ whole genome shotgun (WGS) entry which is preliminary data.</text>
</comment>
<dbReference type="GO" id="GO:0016036">
    <property type="term" value="P:cellular response to phosphate starvation"/>
    <property type="evidence" value="ECO:0007669"/>
    <property type="project" value="TreeGrafter"/>
</dbReference>
<evidence type="ECO:0000256" key="11">
    <source>
        <dbReference type="SAM" id="Phobius"/>
    </source>
</evidence>
<dbReference type="GO" id="GO:0005886">
    <property type="term" value="C:plasma membrane"/>
    <property type="evidence" value="ECO:0007669"/>
    <property type="project" value="UniProtKB-SubCell"/>
</dbReference>
<dbReference type="InterPro" id="IPR004358">
    <property type="entry name" value="Sig_transdc_His_kin-like_C"/>
</dbReference>
<dbReference type="InterPro" id="IPR050351">
    <property type="entry name" value="BphY/WalK/GraS-like"/>
</dbReference>
<dbReference type="EMBL" id="LRDH01000112">
    <property type="protein sequence ID" value="PPV14115.1"/>
    <property type="molecule type" value="Genomic_DNA"/>
</dbReference>
<proteinExistence type="predicted"/>
<dbReference type="PANTHER" id="PTHR45453">
    <property type="entry name" value="PHOSPHATE REGULON SENSOR PROTEIN PHOR"/>
    <property type="match status" value="1"/>
</dbReference>
<keyword evidence="9" id="KW-0902">Two-component regulatory system</keyword>
<evidence type="ECO:0000256" key="6">
    <source>
        <dbReference type="ARBA" id="ARBA00022692"/>
    </source>
</evidence>
<reference evidence="13 14" key="1">
    <citation type="submission" date="2016-01" db="EMBL/GenBank/DDBJ databases">
        <title>Characterization of the Clostridium difficile lineages that are prevalent in Hong Kong and China.</title>
        <authorList>
            <person name="Kwok J.S.-L."/>
            <person name="Lam W.-Y."/>
            <person name="Ip M."/>
            <person name="Chan T.-F."/>
            <person name="Hawkey P.M."/>
            <person name="Tsui S.K.-W."/>
        </authorList>
    </citation>
    <scope>NUCLEOTIDE SEQUENCE [LARGE SCALE GENOMIC DNA]</scope>
    <source>
        <strain evidence="13 14">300064</strain>
    </source>
</reference>
<dbReference type="InterPro" id="IPR003594">
    <property type="entry name" value="HATPase_dom"/>
</dbReference>
<comment type="catalytic activity">
    <reaction evidence="1">
        <text>ATP + protein L-histidine = ADP + protein N-phospho-L-histidine.</text>
        <dbReference type="EC" id="2.7.13.3"/>
    </reaction>
</comment>
<dbReference type="AlphaFoldDB" id="A0A2S7F9X4"/>
<evidence type="ECO:0000256" key="8">
    <source>
        <dbReference type="ARBA" id="ARBA00022989"/>
    </source>
</evidence>
<feature type="transmembrane region" description="Helical" evidence="11">
    <location>
        <begin position="37"/>
        <end position="58"/>
    </location>
</feature>
<dbReference type="InterPro" id="IPR036890">
    <property type="entry name" value="HATPase_C_sf"/>
</dbReference>
<evidence type="ECO:0000313" key="14">
    <source>
        <dbReference type="Proteomes" id="UP000238081"/>
    </source>
</evidence>
<sequence length="351" mass="41371">MNFGNYILSKIPYIIMNFIIYLLGAVVLKIADIPNVILFFIFFIWFIPLIVYIGLQFVQEKKFYGEMTELSGNLDKKYLLSEIIKKPNYYEGRIFYEVLKDANRNMHEEVNYYKHLQSDYREYIETWVHEIKTPIASSKMILENSISNDKNALVDEMNKIDRYITQALYYSRSTDFNKDYIIKTFNLQSIINECIRENRREFINKKIRLIIDDNTHVQVTSDAKWLKFIINQIIINSIKYSRNECAEIKIYIEEHCNNTNIKDDFKKGLNDMSDANKKVKLVIEDNGIGIPKSDINRVFDKGFTGENGRIYGKSTGIGLYLCKKLCEKLNLNIELFSEPEVFTKVFIEILK</sequence>
<name>A0A2S7F9X4_CLOBU</name>
<keyword evidence="10 11" id="KW-0472">Membrane</keyword>
<gene>
    <name evidence="13" type="ORF">AWN73_14690</name>
</gene>
<accession>A0A2S7F9X4</accession>
<protein>
    <recommendedName>
        <fullName evidence="3">histidine kinase</fullName>
        <ecNumber evidence="3">2.7.13.3</ecNumber>
    </recommendedName>
</protein>
<dbReference type="EC" id="2.7.13.3" evidence="3"/>
<dbReference type="GO" id="GO:0000155">
    <property type="term" value="F:phosphorelay sensor kinase activity"/>
    <property type="evidence" value="ECO:0007669"/>
    <property type="project" value="TreeGrafter"/>
</dbReference>
<keyword evidence="8 11" id="KW-1133">Transmembrane helix</keyword>
<evidence type="ECO:0000256" key="7">
    <source>
        <dbReference type="ARBA" id="ARBA00022777"/>
    </source>
</evidence>
<evidence type="ECO:0000256" key="9">
    <source>
        <dbReference type="ARBA" id="ARBA00023012"/>
    </source>
</evidence>
<dbReference type="Gene3D" id="3.30.565.10">
    <property type="entry name" value="Histidine kinase-like ATPase, C-terminal domain"/>
    <property type="match status" value="1"/>
</dbReference>
<keyword evidence="6 11" id="KW-0812">Transmembrane</keyword>
<dbReference type="Proteomes" id="UP000238081">
    <property type="component" value="Unassembled WGS sequence"/>
</dbReference>
<keyword evidence="7 13" id="KW-0418">Kinase</keyword>
<dbReference type="InterPro" id="IPR005467">
    <property type="entry name" value="His_kinase_dom"/>
</dbReference>
<comment type="subcellular location">
    <subcellularLocation>
        <location evidence="2">Cell membrane</location>
        <topology evidence="2">Multi-pass membrane protein</topology>
    </subcellularLocation>
</comment>
<organism evidence="13 14">
    <name type="scientific">Clostridium butyricum</name>
    <dbReference type="NCBI Taxonomy" id="1492"/>
    <lineage>
        <taxon>Bacteria</taxon>
        <taxon>Bacillati</taxon>
        <taxon>Bacillota</taxon>
        <taxon>Clostridia</taxon>
        <taxon>Eubacteriales</taxon>
        <taxon>Clostridiaceae</taxon>
        <taxon>Clostridium</taxon>
    </lineage>
</organism>
<evidence type="ECO:0000256" key="1">
    <source>
        <dbReference type="ARBA" id="ARBA00000085"/>
    </source>
</evidence>
<evidence type="ECO:0000256" key="10">
    <source>
        <dbReference type="ARBA" id="ARBA00023136"/>
    </source>
</evidence>
<dbReference type="SUPFAM" id="SSF55874">
    <property type="entry name" value="ATPase domain of HSP90 chaperone/DNA topoisomerase II/histidine kinase"/>
    <property type="match status" value="1"/>
</dbReference>
<evidence type="ECO:0000256" key="4">
    <source>
        <dbReference type="ARBA" id="ARBA00022475"/>
    </source>
</evidence>
<evidence type="ECO:0000256" key="3">
    <source>
        <dbReference type="ARBA" id="ARBA00012438"/>
    </source>
</evidence>
<feature type="domain" description="Histidine kinase" evidence="12">
    <location>
        <begin position="126"/>
        <end position="351"/>
    </location>
</feature>
<dbReference type="PROSITE" id="PS50109">
    <property type="entry name" value="HIS_KIN"/>
    <property type="match status" value="1"/>
</dbReference>
<dbReference type="SMART" id="SM00387">
    <property type="entry name" value="HATPase_c"/>
    <property type="match status" value="1"/>
</dbReference>
<evidence type="ECO:0000313" key="13">
    <source>
        <dbReference type="EMBL" id="PPV14115.1"/>
    </source>
</evidence>
<dbReference type="Pfam" id="PF02518">
    <property type="entry name" value="HATPase_c"/>
    <property type="match status" value="1"/>
</dbReference>
<keyword evidence="5" id="KW-0808">Transferase</keyword>
<evidence type="ECO:0000256" key="2">
    <source>
        <dbReference type="ARBA" id="ARBA00004651"/>
    </source>
</evidence>
<dbReference type="GO" id="GO:0004721">
    <property type="term" value="F:phosphoprotein phosphatase activity"/>
    <property type="evidence" value="ECO:0007669"/>
    <property type="project" value="TreeGrafter"/>
</dbReference>
<evidence type="ECO:0000259" key="12">
    <source>
        <dbReference type="PROSITE" id="PS50109"/>
    </source>
</evidence>
<feature type="transmembrane region" description="Helical" evidence="11">
    <location>
        <begin position="12"/>
        <end position="31"/>
    </location>
</feature>
<dbReference type="PRINTS" id="PR00344">
    <property type="entry name" value="BCTRLSENSOR"/>
</dbReference>
<keyword evidence="4" id="KW-1003">Cell membrane</keyword>